<sequence length="301" mass="34359">MESPFADIVEEFAQYLRFEKGSSEQTVAAYCHNARQYVEFLRTSAGKRSLDQTCESDIVAFLRCLAELGLSERSRARYTSAIRQFYRFALAHGHCMHDPTELVASPAFEQRLPQVLSVEEIVALLESVSTSTPEGIRDRAVLEVLYGCGLRVSELCQLRSDDIAYDVGIVRIRGKGSKERLVPIGQVALDWIERYRRDAYPLLRSPKYAATTLFLSNRGRQLNRMAVWIIVQNAAKAAQLDVHITPHTLRHCFATHLVEAGADLRAVQEMLGHADISTTQIYTHLDRLYLREVHRRFHPRW</sequence>
<dbReference type="GO" id="GO:0007059">
    <property type="term" value="P:chromosome segregation"/>
    <property type="evidence" value="ECO:0007669"/>
    <property type="project" value="UniProtKB-UniRule"/>
</dbReference>
<dbReference type="PROSITE" id="PS51898">
    <property type="entry name" value="TYR_RECOMBINASE"/>
    <property type="match status" value="1"/>
</dbReference>
<keyword evidence="6 10" id="KW-0229">DNA integration</keyword>
<gene>
    <name evidence="10" type="primary">xerC</name>
    <name evidence="13" type="ORF">HGMM_F06F04C32</name>
</gene>
<dbReference type="NCBIfam" id="NF001399">
    <property type="entry name" value="PRK00283.1"/>
    <property type="match status" value="1"/>
</dbReference>
<evidence type="ECO:0000256" key="8">
    <source>
        <dbReference type="ARBA" id="ARBA00023172"/>
    </source>
</evidence>
<dbReference type="AlphaFoldDB" id="H5SB15"/>
<evidence type="ECO:0000256" key="2">
    <source>
        <dbReference type="ARBA" id="ARBA00010450"/>
    </source>
</evidence>
<dbReference type="Gene3D" id="1.10.443.10">
    <property type="entry name" value="Intergrase catalytic core"/>
    <property type="match status" value="1"/>
</dbReference>
<evidence type="ECO:0000256" key="6">
    <source>
        <dbReference type="ARBA" id="ARBA00022908"/>
    </source>
</evidence>
<comment type="subunit">
    <text evidence="10">Forms a cyclic heterotetrameric complex composed of two molecules of XerC and two molecules of XerD.</text>
</comment>
<evidence type="ECO:0000256" key="7">
    <source>
        <dbReference type="ARBA" id="ARBA00023125"/>
    </source>
</evidence>
<dbReference type="InterPro" id="IPR044068">
    <property type="entry name" value="CB"/>
</dbReference>
<feature type="active site" evidence="10">
    <location>
        <position position="151"/>
    </location>
</feature>
<dbReference type="InterPro" id="IPR013762">
    <property type="entry name" value="Integrase-like_cat_sf"/>
</dbReference>
<dbReference type="InterPro" id="IPR002104">
    <property type="entry name" value="Integrase_catalytic"/>
</dbReference>
<evidence type="ECO:0000256" key="3">
    <source>
        <dbReference type="ARBA" id="ARBA00022490"/>
    </source>
</evidence>
<evidence type="ECO:0000256" key="1">
    <source>
        <dbReference type="ARBA" id="ARBA00004496"/>
    </source>
</evidence>
<keyword evidence="8 10" id="KW-0233">DNA recombination</keyword>
<proteinExistence type="inferred from homology"/>
<dbReference type="CDD" id="cd00798">
    <property type="entry name" value="INT_XerDC_C"/>
    <property type="match status" value="1"/>
</dbReference>
<evidence type="ECO:0000259" key="11">
    <source>
        <dbReference type="PROSITE" id="PS51898"/>
    </source>
</evidence>
<evidence type="ECO:0000256" key="4">
    <source>
        <dbReference type="ARBA" id="ARBA00022618"/>
    </source>
</evidence>
<evidence type="ECO:0000256" key="10">
    <source>
        <dbReference type="HAMAP-Rule" id="MF_01808"/>
    </source>
</evidence>
<feature type="active site" description="O-(3'-phospho-DNA)-tyrosine intermediate" evidence="10">
    <location>
        <position position="282"/>
    </location>
</feature>
<feature type="active site" evidence="10">
    <location>
        <position position="175"/>
    </location>
</feature>
<reference evidence="13" key="1">
    <citation type="journal article" date="2005" name="Environ. Microbiol.">
        <title>Genetic and functional properties of uncultivated thermophilic crenarchaeotes from a subsurface gold mine as revealed by analysis of genome fragments.</title>
        <authorList>
            <person name="Nunoura T."/>
            <person name="Hirayama H."/>
            <person name="Takami H."/>
            <person name="Oida H."/>
            <person name="Nishi S."/>
            <person name="Shimamura S."/>
            <person name="Suzuki Y."/>
            <person name="Inagaki F."/>
            <person name="Takai K."/>
            <person name="Nealson K.H."/>
            <person name="Horikoshi K."/>
        </authorList>
    </citation>
    <scope>NUCLEOTIDE SEQUENCE</scope>
</reference>
<accession>H5SB15</accession>
<dbReference type="PANTHER" id="PTHR30349">
    <property type="entry name" value="PHAGE INTEGRASE-RELATED"/>
    <property type="match status" value="1"/>
</dbReference>
<feature type="active site" evidence="10">
    <location>
        <position position="247"/>
    </location>
</feature>
<dbReference type="InterPro" id="IPR010998">
    <property type="entry name" value="Integrase_recombinase_N"/>
</dbReference>
<feature type="domain" description="Tyr recombinase" evidence="11">
    <location>
        <begin position="111"/>
        <end position="295"/>
    </location>
</feature>
<keyword evidence="7 10" id="KW-0238">DNA-binding</keyword>
<dbReference type="EMBL" id="AP011655">
    <property type="protein sequence ID" value="BAL53351.1"/>
    <property type="molecule type" value="Genomic_DNA"/>
</dbReference>
<keyword evidence="3 10" id="KW-0963">Cytoplasm</keyword>
<dbReference type="GO" id="GO:0005737">
    <property type="term" value="C:cytoplasm"/>
    <property type="evidence" value="ECO:0007669"/>
    <property type="project" value="UniProtKB-SubCell"/>
</dbReference>
<keyword evidence="4 10" id="KW-0132">Cell division</keyword>
<evidence type="ECO:0000256" key="9">
    <source>
        <dbReference type="ARBA" id="ARBA00023306"/>
    </source>
</evidence>
<organism evidence="13">
    <name type="scientific">uncultured Bacteroidota bacterium</name>
    <dbReference type="NCBI Taxonomy" id="152509"/>
    <lineage>
        <taxon>Bacteria</taxon>
        <taxon>Pseudomonadati</taxon>
        <taxon>Bacteroidota</taxon>
        <taxon>environmental samples</taxon>
    </lineage>
</organism>
<dbReference type="InterPro" id="IPR011932">
    <property type="entry name" value="Recomb_XerD"/>
</dbReference>
<reference evidence="13" key="2">
    <citation type="journal article" date="2012" name="PLoS ONE">
        <title>A Deeply Branching Thermophilic Bacterium with an Ancient Acetyl-CoA Pathway Dominates a Subsurface Ecosystem.</title>
        <authorList>
            <person name="Takami H."/>
            <person name="Noguchi H."/>
            <person name="Takaki Y."/>
            <person name="Uchiyama I."/>
            <person name="Toyoda A."/>
            <person name="Nishi S."/>
            <person name="Chee G.-J."/>
            <person name="Arai W."/>
            <person name="Nunoura T."/>
            <person name="Itoh T."/>
            <person name="Hattori M."/>
            <person name="Takai K."/>
        </authorList>
    </citation>
    <scope>NUCLEOTIDE SEQUENCE</scope>
</reference>
<dbReference type="SUPFAM" id="SSF56349">
    <property type="entry name" value="DNA breaking-rejoining enzymes"/>
    <property type="match status" value="1"/>
</dbReference>
<dbReference type="InterPro" id="IPR004107">
    <property type="entry name" value="Integrase_SAM-like_N"/>
</dbReference>
<keyword evidence="9 10" id="KW-0131">Cell cycle</keyword>
<dbReference type="GO" id="GO:0009037">
    <property type="term" value="F:tyrosine-based site-specific recombinase activity"/>
    <property type="evidence" value="ECO:0007669"/>
    <property type="project" value="UniProtKB-UniRule"/>
</dbReference>
<dbReference type="Gene3D" id="1.10.150.130">
    <property type="match status" value="1"/>
</dbReference>
<feature type="active site" evidence="10">
    <location>
        <position position="250"/>
    </location>
</feature>
<comment type="similarity">
    <text evidence="10">Belongs to the 'phage' integrase family. XerC subfamily.</text>
</comment>
<name>H5SB15_9BACT</name>
<dbReference type="PROSITE" id="PS51900">
    <property type="entry name" value="CB"/>
    <property type="match status" value="1"/>
</dbReference>
<dbReference type="InterPro" id="IPR023009">
    <property type="entry name" value="Tyrosine_recombinase_XerC/XerD"/>
</dbReference>
<dbReference type="Pfam" id="PF00589">
    <property type="entry name" value="Phage_integrase"/>
    <property type="match status" value="1"/>
</dbReference>
<dbReference type="InterPro" id="IPR050090">
    <property type="entry name" value="Tyrosine_recombinase_XerCD"/>
</dbReference>
<dbReference type="GO" id="GO:0051301">
    <property type="term" value="P:cell division"/>
    <property type="evidence" value="ECO:0007669"/>
    <property type="project" value="UniProtKB-KW"/>
</dbReference>
<dbReference type="GO" id="GO:0003677">
    <property type="term" value="F:DNA binding"/>
    <property type="evidence" value="ECO:0007669"/>
    <property type="project" value="UniProtKB-UniRule"/>
</dbReference>
<comment type="function">
    <text evidence="10">Site-specific tyrosine recombinase, which acts by catalyzing the cutting and rejoining of the recombining DNA molecules. The XerC-XerD complex is essential to convert dimers of the bacterial chromosome into monomers to permit their segregation at cell division. It also contributes to the segregational stability of plasmids.</text>
</comment>
<dbReference type="PANTHER" id="PTHR30349:SF81">
    <property type="entry name" value="TYROSINE RECOMBINASE XERC"/>
    <property type="match status" value="1"/>
</dbReference>
<dbReference type="HAMAP" id="MF_01808">
    <property type="entry name" value="Recomb_XerC_XerD"/>
    <property type="match status" value="1"/>
</dbReference>
<keyword evidence="5 10" id="KW-0159">Chromosome partition</keyword>
<dbReference type="NCBIfam" id="TIGR02225">
    <property type="entry name" value="recomb_XerD"/>
    <property type="match status" value="1"/>
</dbReference>
<dbReference type="Pfam" id="PF02899">
    <property type="entry name" value="Phage_int_SAM_1"/>
    <property type="match status" value="1"/>
</dbReference>
<dbReference type="GO" id="GO:0006313">
    <property type="term" value="P:DNA transposition"/>
    <property type="evidence" value="ECO:0007669"/>
    <property type="project" value="UniProtKB-UniRule"/>
</dbReference>
<evidence type="ECO:0000313" key="13">
    <source>
        <dbReference type="EMBL" id="BAL53351.1"/>
    </source>
</evidence>
<comment type="subcellular location">
    <subcellularLocation>
        <location evidence="1 10">Cytoplasm</location>
    </subcellularLocation>
</comment>
<evidence type="ECO:0000259" key="12">
    <source>
        <dbReference type="PROSITE" id="PS51900"/>
    </source>
</evidence>
<protein>
    <recommendedName>
        <fullName evidence="10">Tyrosine recombinase XerC</fullName>
    </recommendedName>
</protein>
<dbReference type="InterPro" id="IPR011010">
    <property type="entry name" value="DNA_brk_join_enz"/>
</dbReference>
<evidence type="ECO:0000256" key="5">
    <source>
        <dbReference type="ARBA" id="ARBA00022829"/>
    </source>
</evidence>
<feature type="active site" evidence="10">
    <location>
        <position position="273"/>
    </location>
</feature>
<feature type="domain" description="Core-binding (CB)" evidence="12">
    <location>
        <begin position="3"/>
        <end position="90"/>
    </location>
</feature>
<comment type="similarity">
    <text evidence="2">Belongs to the 'phage' integrase family. XerD subfamily.</text>
</comment>